<dbReference type="KEGG" id="nmx:NMA510612_0396"/>
<evidence type="ECO:0000313" key="2">
    <source>
        <dbReference type="Proteomes" id="UP000023582"/>
    </source>
</evidence>
<dbReference type="AlphaFoldDB" id="X5F460"/>
<dbReference type="EMBL" id="CP007524">
    <property type="protein sequence ID" value="AHW74707.1"/>
    <property type="molecule type" value="Genomic_DNA"/>
</dbReference>
<reference evidence="2" key="2">
    <citation type="submission" date="2014-02" db="EMBL/GenBank/DDBJ databases">
        <title>Complete Genome Sequence of Neisseria meningitides, serogroup A strain 510612.</title>
        <authorList>
            <person name="Zhang X."/>
            <person name="Zhang Y."/>
            <person name="Yang J."/>
            <person name="Zhu Y."/>
            <person name="Jin Q."/>
        </authorList>
    </citation>
    <scope>NUCLEOTIDE SEQUENCE</scope>
    <source>
        <strain evidence="2">NMA510612</strain>
    </source>
</reference>
<evidence type="ECO:0000313" key="1">
    <source>
        <dbReference type="EMBL" id="AHW74707.1"/>
    </source>
</evidence>
<accession>X5F460</accession>
<dbReference type="PATRIC" id="fig|487.517.peg.398"/>
<proteinExistence type="predicted"/>
<protein>
    <submittedName>
        <fullName evidence="1">Uncharacterized protein</fullName>
    </submittedName>
</protein>
<reference evidence="1 2" key="1">
    <citation type="journal article" date="2014" name="Genome Announc.">
        <title>Complete Genome Sequence of Neisseria meningitidis Serogroup A Strain NMA510612, Isolated from a Patient with Bacterial Meningitis in China.</title>
        <authorList>
            <person name="Zhang Y."/>
            <person name="Yang J."/>
            <person name="Xu L."/>
            <person name="Zhu Y."/>
            <person name="Liu B."/>
            <person name="Shao Z."/>
            <person name="Zhang X."/>
            <person name="Jin Q."/>
        </authorList>
    </citation>
    <scope>NUCLEOTIDE SEQUENCE [LARGE SCALE GENOMIC DNA]</scope>
    <source>
        <strain evidence="2">NMA510612</strain>
    </source>
</reference>
<sequence length="38" mass="4339">MAFPLQTDEINWVFKHSLKKAVRTQKGQTAKHITGKIS</sequence>
<organism evidence="1 2">
    <name type="scientific">Neisseria meningitidis</name>
    <dbReference type="NCBI Taxonomy" id="487"/>
    <lineage>
        <taxon>Bacteria</taxon>
        <taxon>Pseudomonadati</taxon>
        <taxon>Pseudomonadota</taxon>
        <taxon>Betaproteobacteria</taxon>
        <taxon>Neisseriales</taxon>
        <taxon>Neisseriaceae</taxon>
        <taxon>Neisseria</taxon>
    </lineage>
</organism>
<name>X5F460_NEIME</name>
<dbReference type="Proteomes" id="UP000023582">
    <property type="component" value="Chromosome"/>
</dbReference>
<gene>
    <name evidence="1" type="ORF">NMA510612_0396</name>
</gene>